<sequence>MTAVDLFIAEQTEANQSILLRLQNIILSSAPQLEEKISYRVPFYFYFGRLCYLNPLRQGVAIGFCRGFELSDEQGLMEAKDRKEIKTITYKNIAAIDERVLREVLQEALVLNEWHYRNKKK</sequence>
<feature type="domain" description="YdhG-like" evidence="1">
    <location>
        <begin position="16"/>
        <end position="109"/>
    </location>
</feature>
<dbReference type="SUPFAM" id="SSF159888">
    <property type="entry name" value="YdhG-like"/>
    <property type="match status" value="1"/>
</dbReference>
<evidence type="ECO:0000313" key="3">
    <source>
        <dbReference type="Proteomes" id="UP000321532"/>
    </source>
</evidence>
<dbReference type="RefSeq" id="WP_146896749.1">
    <property type="nucleotide sequence ID" value="NZ_BJYS01000009.1"/>
</dbReference>
<dbReference type="OrthoDB" id="960308at2"/>
<protein>
    <recommendedName>
        <fullName evidence="1">YdhG-like domain-containing protein</fullName>
    </recommendedName>
</protein>
<reference evidence="2 3" key="1">
    <citation type="submission" date="2019-07" db="EMBL/GenBank/DDBJ databases">
        <title>Whole genome shotgun sequence of Adhaeribacter aerolatus NBRC 106133.</title>
        <authorList>
            <person name="Hosoyama A."/>
            <person name="Uohara A."/>
            <person name="Ohji S."/>
            <person name="Ichikawa N."/>
        </authorList>
    </citation>
    <scope>NUCLEOTIDE SEQUENCE [LARGE SCALE GENOMIC DNA]</scope>
    <source>
        <strain evidence="2 3">NBRC 106133</strain>
    </source>
</reference>
<dbReference type="Proteomes" id="UP000321532">
    <property type="component" value="Unassembled WGS sequence"/>
</dbReference>
<dbReference type="AlphaFoldDB" id="A0A512AVZ8"/>
<proteinExistence type="predicted"/>
<evidence type="ECO:0000313" key="2">
    <source>
        <dbReference type="EMBL" id="GEO03893.1"/>
    </source>
</evidence>
<dbReference type="InterPro" id="IPR014922">
    <property type="entry name" value="YdhG-like"/>
</dbReference>
<keyword evidence="3" id="KW-1185">Reference proteome</keyword>
<evidence type="ECO:0000259" key="1">
    <source>
        <dbReference type="Pfam" id="PF08818"/>
    </source>
</evidence>
<comment type="caution">
    <text evidence="2">The sequence shown here is derived from an EMBL/GenBank/DDBJ whole genome shotgun (WGS) entry which is preliminary data.</text>
</comment>
<dbReference type="EMBL" id="BJYS01000009">
    <property type="protein sequence ID" value="GEO03893.1"/>
    <property type="molecule type" value="Genomic_DNA"/>
</dbReference>
<name>A0A512AVZ8_9BACT</name>
<gene>
    <name evidence="2" type="ORF">AAE02nite_15570</name>
</gene>
<accession>A0A512AVZ8</accession>
<dbReference type="Pfam" id="PF08818">
    <property type="entry name" value="DUF1801"/>
    <property type="match status" value="1"/>
</dbReference>
<dbReference type="Gene3D" id="3.90.1150.200">
    <property type="match status" value="1"/>
</dbReference>
<organism evidence="2 3">
    <name type="scientific">Adhaeribacter aerolatus</name>
    <dbReference type="NCBI Taxonomy" id="670289"/>
    <lineage>
        <taxon>Bacteria</taxon>
        <taxon>Pseudomonadati</taxon>
        <taxon>Bacteroidota</taxon>
        <taxon>Cytophagia</taxon>
        <taxon>Cytophagales</taxon>
        <taxon>Hymenobacteraceae</taxon>
        <taxon>Adhaeribacter</taxon>
    </lineage>
</organism>